<evidence type="ECO:0000313" key="2">
    <source>
        <dbReference type="Proteomes" id="UP000441717"/>
    </source>
</evidence>
<name>A0A6N7ITV8_9FIRM</name>
<dbReference type="Proteomes" id="UP000441717">
    <property type="component" value="Unassembled WGS sequence"/>
</dbReference>
<accession>A0A6N7ITV8</accession>
<evidence type="ECO:0008006" key="3">
    <source>
        <dbReference type="Google" id="ProtNLM"/>
    </source>
</evidence>
<dbReference type="InterPro" id="IPR014942">
    <property type="entry name" value="AbiEii"/>
</dbReference>
<dbReference type="Pfam" id="PF08843">
    <property type="entry name" value="AbiEii"/>
    <property type="match status" value="1"/>
</dbReference>
<gene>
    <name evidence="1" type="ORF">GFC01_14735</name>
</gene>
<dbReference type="RefSeq" id="WP_152947963.1">
    <property type="nucleotide sequence ID" value="NZ_WHYR01000052.1"/>
</dbReference>
<dbReference type="AlphaFoldDB" id="A0A6N7ITV8"/>
<proteinExistence type="predicted"/>
<keyword evidence="2" id="KW-1185">Reference proteome</keyword>
<organism evidence="1 2">
    <name type="scientific">Desulfofundulus thermobenzoicus</name>
    <dbReference type="NCBI Taxonomy" id="29376"/>
    <lineage>
        <taxon>Bacteria</taxon>
        <taxon>Bacillati</taxon>
        <taxon>Bacillota</taxon>
        <taxon>Clostridia</taxon>
        <taxon>Eubacteriales</taxon>
        <taxon>Peptococcaceae</taxon>
        <taxon>Desulfofundulus</taxon>
    </lineage>
</organism>
<evidence type="ECO:0000313" key="1">
    <source>
        <dbReference type="EMBL" id="MQL53492.1"/>
    </source>
</evidence>
<protein>
    <recommendedName>
        <fullName evidence="3">Nucleotidyl transferase AbiEii/AbiGii toxin family protein</fullName>
    </recommendedName>
</protein>
<dbReference type="OrthoDB" id="9794849at2"/>
<comment type="caution">
    <text evidence="1">The sequence shown here is derived from an EMBL/GenBank/DDBJ whole genome shotgun (WGS) entry which is preliminary data.</text>
</comment>
<reference evidence="1 2" key="1">
    <citation type="submission" date="2019-10" db="EMBL/GenBank/DDBJ databases">
        <title>Comparative genomics of sulfur disproportionating microorganisms.</title>
        <authorList>
            <person name="Ward L.M."/>
            <person name="Bertran E."/>
            <person name="Johnston D."/>
        </authorList>
    </citation>
    <scope>NUCLEOTIDE SEQUENCE [LARGE SCALE GENOMIC DNA]</scope>
    <source>
        <strain evidence="1 2">DSM 14055</strain>
    </source>
</reference>
<dbReference type="EMBL" id="WHYR01000052">
    <property type="protein sequence ID" value="MQL53492.1"/>
    <property type="molecule type" value="Genomic_DNA"/>
</dbReference>
<sequence>MNIRGVLDDSGWMVCKILAGSDAISQQYYMAGGTALALQLGHRKSYDLDFFQTKTDERIHYEKIYRELVGLFSQKYVRVELKQVDQATVSIHGVKVTFLAYPFPLVEPLVSGHTIAPELAGIKLASPREIALMKAYTIGRRPSYRDYIDLYFLLKSGKATIEYILEKAPGKFVIENETVFSKKLFLEQLGYTGDISDKEAALTTVLGAKLTSQELERYLGQQIREAMRVLLRTRKRGMRL</sequence>